<keyword evidence="3" id="KW-1185">Reference proteome</keyword>
<evidence type="ECO:0000313" key="2">
    <source>
        <dbReference type="EMBL" id="OSX61872.1"/>
    </source>
</evidence>
<dbReference type="RefSeq" id="XP_024338666.1">
    <property type="nucleotide sequence ID" value="XM_024485799.1"/>
</dbReference>
<evidence type="ECO:0000313" key="3">
    <source>
        <dbReference type="Proteomes" id="UP000194127"/>
    </source>
</evidence>
<evidence type="ECO:0000256" key="1">
    <source>
        <dbReference type="SAM" id="MobiDB-lite"/>
    </source>
</evidence>
<feature type="region of interest" description="Disordered" evidence="1">
    <location>
        <begin position="1"/>
        <end position="20"/>
    </location>
</feature>
<reference evidence="2 3" key="1">
    <citation type="submission" date="2017-04" db="EMBL/GenBank/DDBJ databases">
        <title>Genome Sequence of the Model Brown-Rot Fungus Postia placenta SB12.</title>
        <authorList>
            <consortium name="DOE Joint Genome Institute"/>
            <person name="Gaskell J."/>
            <person name="Kersten P."/>
            <person name="Larrondo L.F."/>
            <person name="Canessa P."/>
            <person name="Martinez D."/>
            <person name="Hibbett D."/>
            <person name="Schmoll M."/>
            <person name="Kubicek C.P."/>
            <person name="Martinez A.T."/>
            <person name="Yadav J."/>
            <person name="Master E."/>
            <person name="Magnuson J.K."/>
            <person name="James T."/>
            <person name="Yaver D."/>
            <person name="Berka R."/>
            <person name="Labutti K."/>
            <person name="Lipzen A."/>
            <person name="Aerts A."/>
            <person name="Barry K."/>
            <person name="Henrissat B."/>
            <person name="Blanchette R."/>
            <person name="Grigoriev I."/>
            <person name="Cullen D."/>
        </authorList>
    </citation>
    <scope>NUCLEOTIDE SEQUENCE [LARGE SCALE GENOMIC DNA]</scope>
    <source>
        <strain evidence="2 3">MAD-698-R-SB12</strain>
    </source>
</reference>
<dbReference type="GeneID" id="36330748"/>
<organism evidence="2 3">
    <name type="scientific">Postia placenta MAD-698-R-SB12</name>
    <dbReference type="NCBI Taxonomy" id="670580"/>
    <lineage>
        <taxon>Eukaryota</taxon>
        <taxon>Fungi</taxon>
        <taxon>Dikarya</taxon>
        <taxon>Basidiomycota</taxon>
        <taxon>Agaricomycotina</taxon>
        <taxon>Agaricomycetes</taxon>
        <taxon>Polyporales</taxon>
        <taxon>Adustoporiaceae</taxon>
        <taxon>Rhodonia</taxon>
    </lineage>
</organism>
<dbReference type="EMBL" id="KZ110598">
    <property type="protein sequence ID" value="OSX61872.1"/>
    <property type="molecule type" value="Genomic_DNA"/>
</dbReference>
<protein>
    <submittedName>
        <fullName evidence="2">Uncharacterized protein</fullName>
    </submittedName>
</protein>
<dbReference type="AlphaFoldDB" id="A0A1X6N054"/>
<dbReference type="OrthoDB" id="3198848at2759"/>
<dbReference type="Proteomes" id="UP000194127">
    <property type="component" value="Unassembled WGS sequence"/>
</dbReference>
<proteinExistence type="predicted"/>
<feature type="region of interest" description="Disordered" evidence="1">
    <location>
        <begin position="131"/>
        <end position="155"/>
    </location>
</feature>
<name>A0A1X6N054_9APHY</name>
<gene>
    <name evidence="2" type="ORF">POSPLADRAFT_1145424</name>
</gene>
<sequence>MGRLETTRRTPAAGHHPNNRSTANLVTYRFRGKMVYVTAAPSYEKAVEFAKVLFREDLRDVDDSCISFYVTVNAPTGIQSVQISPMAWKEVTTTLVRYEIIDVIVEPQVVIHEAETPPNYLDVVSKERKPEVARARSTTPDPERSRTAAAAGRKEKALSWIEKRLM</sequence>
<accession>A0A1X6N054</accession>
<feature type="compositionally biased region" description="Basic and acidic residues" evidence="1">
    <location>
        <begin position="141"/>
        <end position="155"/>
    </location>
</feature>